<evidence type="ECO:0000313" key="4">
    <source>
        <dbReference type="Proteomes" id="UP000004621"/>
    </source>
</evidence>
<keyword evidence="3" id="KW-0132">Cell division</keyword>
<dbReference type="GO" id="GO:0051301">
    <property type="term" value="P:cell division"/>
    <property type="evidence" value="ECO:0007669"/>
    <property type="project" value="UniProtKB-KW"/>
</dbReference>
<dbReference type="GO" id="GO:0042834">
    <property type="term" value="F:peptidoglycan binding"/>
    <property type="evidence" value="ECO:0007669"/>
    <property type="project" value="InterPro"/>
</dbReference>
<comment type="caution">
    <text evidence="3">The sequence shown here is derived from an EMBL/GenBank/DDBJ whole genome shotgun (WGS) entry which is preliminary data.</text>
</comment>
<feature type="compositionally biased region" description="Polar residues" evidence="1">
    <location>
        <begin position="35"/>
        <end position="48"/>
    </location>
</feature>
<dbReference type="SUPFAM" id="SSF110997">
    <property type="entry name" value="Sporulation related repeat"/>
    <property type="match status" value="1"/>
</dbReference>
<dbReference type="AlphaFoldDB" id="A0A9W5INX6"/>
<organism evidence="3 4">
    <name type="scientific">Neisseria subflava NJ9703</name>
    <dbReference type="NCBI Taxonomy" id="546268"/>
    <lineage>
        <taxon>Bacteria</taxon>
        <taxon>Pseudomonadati</taxon>
        <taxon>Pseudomonadota</taxon>
        <taxon>Betaproteobacteria</taxon>
        <taxon>Neisseriales</taxon>
        <taxon>Neisseriaceae</taxon>
        <taxon>Neisseria</taxon>
    </lineage>
</organism>
<feature type="region of interest" description="Disordered" evidence="1">
    <location>
        <begin position="1"/>
        <end position="58"/>
    </location>
</feature>
<protein>
    <submittedName>
        <fullName evidence="3">Sporulation and cell division repeat protein</fullName>
    </submittedName>
</protein>
<dbReference type="Proteomes" id="UP000004621">
    <property type="component" value="Unassembled WGS sequence"/>
</dbReference>
<evidence type="ECO:0000256" key="1">
    <source>
        <dbReference type="SAM" id="MobiDB-lite"/>
    </source>
</evidence>
<dbReference type="EMBL" id="ACEO02000017">
    <property type="protein sequence ID" value="EFC51011.1"/>
    <property type="molecule type" value="Genomic_DNA"/>
</dbReference>
<dbReference type="Pfam" id="PF05036">
    <property type="entry name" value="SPOR"/>
    <property type="match status" value="1"/>
</dbReference>
<evidence type="ECO:0000259" key="2">
    <source>
        <dbReference type="PROSITE" id="PS51724"/>
    </source>
</evidence>
<keyword evidence="3" id="KW-0131">Cell cycle</keyword>
<feature type="domain" description="SPOR" evidence="2">
    <location>
        <begin position="57"/>
        <end position="134"/>
    </location>
</feature>
<reference evidence="3 4" key="1">
    <citation type="submission" date="2010-01" db="EMBL/GenBank/DDBJ databases">
        <authorList>
            <person name="Weinstock G."/>
            <person name="Sodergren E."/>
            <person name="Clifton S."/>
            <person name="Fulton L."/>
            <person name="Fulton B."/>
            <person name="Courtney L."/>
            <person name="Fronick C."/>
            <person name="Harrison M."/>
            <person name="Strong C."/>
            <person name="Farmer C."/>
            <person name="Delahaunty K."/>
            <person name="Markovic C."/>
            <person name="Hall O."/>
            <person name="Minx P."/>
            <person name="Tomlinson C."/>
            <person name="Mitreva M."/>
            <person name="Nelson J."/>
            <person name="Hou S."/>
            <person name="Wollam A."/>
            <person name="Pepin K.H."/>
            <person name="Johnson M."/>
            <person name="Bhonagiri V."/>
            <person name="Nash W.E."/>
            <person name="Warren W."/>
            <person name="Chinwalla A."/>
            <person name="Mardis E.R."/>
            <person name="Wilson R.K."/>
        </authorList>
    </citation>
    <scope>NUCLEOTIDE SEQUENCE [LARGE SCALE GENOMIC DNA]</scope>
    <source>
        <strain evidence="3 4">NJ9703</strain>
    </source>
</reference>
<evidence type="ECO:0000313" key="3">
    <source>
        <dbReference type="EMBL" id="EFC51011.1"/>
    </source>
</evidence>
<name>A0A9W5INX6_NEISU</name>
<sequence length="135" mass="14446">MAEKKAAEAKKQNKPTPEQILNSGSIEKARKAANASATKESSNAANKQSAEKAEAAANSGKKAFLQLGSYADRSSADSQRAKLAILGVSSKVVESQNGDKTIYRVQSNTMQQEAAVKLQKNLQDHNINSLIRSTK</sequence>
<gene>
    <name evidence="3" type="ORF">NEISUBOT_05541</name>
</gene>
<feature type="compositionally biased region" description="Polar residues" evidence="1">
    <location>
        <begin position="14"/>
        <end position="25"/>
    </location>
</feature>
<dbReference type="InterPro" id="IPR036680">
    <property type="entry name" value="SPOR-like_sf"/>
</dbReference>
<dbReference type="PROSITE" id="PS51724">
    <property type="entry name" value="SPOR"/>
    <property type="match status" value="1"/>
</dbReference>
<dbReference type="Gene3D" id="3.30.70.1070">
    <property type="entry name" value="Sporulation related repeat"/>
    <property type="match status" value="1"/>
</dbReference>
<dbReference type="InterPro" id="IPR007730">
    <property type="entry name" value="SPOR-like_dom"/>
</dbReference>
<accession>A0A9W5INX6</accession>
<proteinExistence type="predicted"/>
<feature type="compositionally biased region" description="Basic and acidic residues" evidence="1">
    <location>
        <begin position="1"/>
        <end position="11"/>
    </location>
</feature>